<dbReference type="InterPro" id="IPR018264">
    <property type="entry name" value="Ribosomal_bL33_CS"/>
</dbReference>
<dbReference type="GO" id="GO:0006412">
    <property type="term" value="P:translation"/>
    <property type="evidence" value="ECO:0007669"/>
    <property type="project" value="UniProtKB-UniRule"/>
</dbReference>
<evidence type="ECO:0000256" key="2">
    <source>
        <dbReference type="ARBA" id="ARBA00022980"/>
    </source>
</evidence>
<comment type="similarity">
    <text evidence="1 5">Belongs to the bacterial ribosomal protein bL33 family.</text>
</comment>
<dbReference type="PANTHER" id="PTHR15238">
    <property type="entry name" value="54S RIBOSOMAL PROTEIN L39, MITOCHONDRIAL"/>
    <property type="match status" value="1"/>
</dbReference>
<reference evidence="6 7" key="1">
    <citation type="submission" date="2016-10" db="EMBL/GenBank/DDBJ databases">
        <authorList>
            <person name="de Groot N.N."/>
        </authorList>
    </citation>
    <scope>NUCLEOTIDE SEQUENCE [LARGE SCALE GENOMIC DNA]</scope>
    <source>
        <strain evidence="6 7">DSM 16077</strain>
    </source>
</reference>
<dbReference type="HAMAP" id="MF_00294">
    <property type="entry name" value="Ribosomal_bL33"/>
    <property type="match status" value="1"/>
</dbReference>
<evidence type="ECO:0000313" key="7">
    <source>
        <dbReference type="Proteomes" id="UP000199759"/>
    </source>
</evidence>
<dbReference type="PANTHER" id="PTHR15238:SF1">
    <property type="entry name" value="LARGE RIBOSOMAL SUBUNIT PROTEIN BL33M"/>
    <property type="match status" value="1"/>
</dbReference>
<dbReference type="PROSITE" id="PS00582">
    <property type="entry name" value="RIBOSOMAL_L33"/>
    <property type="match status" value="1"/>
</dbReference>
<dbReference type="NCBIfam" id="NF001860">
    <property type="entry name" value="PRK00595.1"/>
    <property type="match status" value="1"/>
</dbReference>
<accession>A0A1G9UJ26</accession>
<dbReference type="AlphaFoldDB" id="A0A1G9UJ26"/>
<dbReference type="GO" id="GO:0022625">
    <property type="term" value="C:cytosolic large ribosomal subunit"/>
    <property type="evidence" value="ECO:0007669"/>
    <property type="project" value="TreeGrafter"/>
</dbReference>
<sequence length="55" mass="6331">MAKPTTIKIRLNSTAGTGYFYVTKKNARTMTEKLVLKKYDPVARKHVEFKEGKIK</sequence>
<dbReference type="NCBIfam" id="TIGR01023">
    <property type="entry name" value="rpmG_bact"/>
    <property type="match status" value="1"/>
</dbReference>
<protein>
    <recommendedName>
        <fullName evidence="4 5">Large ribosomal subunit protein bL33</fullName>
    </recommendedName>
</protein>
<dbReference type="SUPFAM" id="SSF57829">
    <property type="entry name" value="Zn-binding ribosomal proteins"/>
    <property type="match status" value="1"/>
</dbReference>
<keyword evidence="3 5" id="KW-0687">Ribonucleoprotein</keyword>
<dbReference type="GO" id="GO:0003735">
    <property type="term" value="F:structural constituent of ribosome"/>
    <property type="evidence" value="ECO:0007669"/>
    <property type="project" value="InterPro"/>
</dbReference>
<dbReference type="OrthoDB" id="21586at2"/>
<evidence type="ECO:0000256" key="5">
    <source>
        <dbReference type="HAMAP-Rule" id="MF_00294"/>
    </source>
</evidence>
<gene>
    <name evidence="5" type="primary">rpmG</name>
    <name evidence="6" type="ORF">SAMN04488568_11544</name>
</gene>
<evidence type="ECO:0000313" key="6">
    <source>
        <dbReference type="EMBL" id="SDM59898.1"/>
    </source>
</evidence>
<organism evidence="6 7">
    <name type="scientific">Maricaulis salignorans</name>
    <dbReference type="NCBI Taxonomy" id="144026"/>
    <lineage>
        <taxon>Bacteria</taxon>
        <taxon>Pseudomonadati</taxon>
        <taxon>Pseudomonadota</taxon>
        <taxon>Alphaproteobacteria</taxon>
        <taxon>Maricaulales</taxon>
        <taxon>Maricaulaceae</taxon>
        <taxon>Maricaulis</taxon>
    </lineage>
</organism>
<evidence type="ECO:0000256" key="1">
    <source>
        <dbReference type="ARBA" id="ARBA00007596"/>
    </source>
</evidence>
<evidence type="ECO:0000256" key="4">
    <source>
        <dbReference type="ARBA" id="ARBA00035176"/>
    </source>
</evidence>
<name>A0A1G9UJ26_9PROT</name>
<dbReference type="InterPro" id="IPR001705">
    <property type="entry name" value="Ribosomal_bL33"/>
</dbReference>
<dbReference type="Proteomes" id="UP000199759">
    <property type="component" value="Unassembled WGS sequence"/>
</dbReference>
<dbReference type="InterPro" id="IPR038584">
    <property type="entry name" value="Ribosomal_bL33_sf"/>
</dbReference>
<dbReference type="RefSeq" id="WP_009800672.1">
    <property type="nucleotide sequence ID" value="NZ_FNHG01000015.1"/>
</dbReference>
<dbReference type="EMBL" id="FNHG01000015">
    <property type="protein sequence ID" value="SDM59898.1"/>
    <property type="molecule type" value="Genomic_DNA"/>
</dbReference>
<dbReference type="Gene3D" id="2.20.28.120">
    <property type="entry name" value="Ribosomal protein L33"/>
    <property type="match status" value="1"/>
</dbReference>
<dbReference type="Pfam" id="PF00471">
    <property type="entry name" value="Ribosomal_L33"/>
    <property type="match status" value="1"/>
</dbReference>
<evidence type="ECO:0000256" key="3">
    <source>
        <dbReference type="ARBA" id="ARBA00023274"/>
    </source>
</evidence>
<dbReference type="InterPro" id="IPR011332">
    <property type="entry name" value="Ribosomal_zn-bd"/>
</dbReference>
<proteinExistence type="inferred from homology"/>
<keyword evidence="7" id="KW-1185">Reference proteome</keyword>
<dbReference type="STRING" id="144026.SAMN04488568_11544"/>
<keyword evidence="2 5" id="KW-0689">Ribosomal protein</keyword>